<evidence type="ECO:0000313" key="2">
    <source>
        <dbReference type="Proteomes" id="UP000663760"/>
    </source>
</evidence>
<accession>A0A7I8JY55</accession>
<gene>
    <name evidence="1" type="ORF">SI8410_01000880</name>
</gene>
<proteinExistence type="predicted"/>
<organism evidence="1 2">
    <name type="scientific">Spirodela intermedia</name>
    <name type="common">Intermediate duckweed</name>
    <dbReference type="NCBI Taxonomy" id="51605"/>
    <lineage>
        <taxon>Eukaryota</taxon>
        <taxon>Viridiplantae</taxon>
        <taxon>Streptophyta</taxon>
        <taxon>Embryophyta</taxon>
        <taxon>Tracheophyta</taxon>
        <taxon>Spermatophyta</taxon>
        <taxon>Magnoliopsida</taxon>
        <taxon>Liliopsida</taxon>
        <taxon>Araceae</taxon>
        <taxon>Lemnoideae</taxon>
        <taxon>Spirodela</taxon>
    </lineage>
</organism>
<reference evidence="1" key="1">
    <citation type="submission" date="2020-02" db="EMBL/GenBank/DDBJ databases">
        <authorList>
            <person name="Scholz U."/>
            <person name="Mascher M."/>
            <person name="Fiebig A."/>
        </authorList>
    </citation>
    <scope>NUCLEOTIDE SEQUENCE</scope>
</reference>
<evidence type="ECO:0000313" key="1">
    <source>
        <dbReference type="EMBL" id="CAA7388693.1"/>
    </source>
</evidence>
<protein>
    <submittedName>
        <fullName evidence="1">Uncharacterized protein</fullName>
    </submittedName>
</protein>
<sequence length="93" mass="9910">MAGSEEEAGSARSPFRGARAKKISGSAPLGLTDGSLSSASNLAKLLPIDTVLTFQSLLPFFSNCVHGVHHLPHYSQGDRIGSDSQYRGRINLR</sequence>
<dbReference type="AlphaFoldDB" id="A0A7I8JY55"/>
<dbReference type="EMBL" id="LR746264">
    <property type="protein sequence ID" value="CAA7388693.1"/>
    <property type="molecule type" value="Genomic_DNA"/>
</dbReference>
<name>A0A7I8JY55_SPIIN</name>
<dbReference type="Proteomes" id="UP000663760">
    <property type="component" value="Chromosome 1"/>
</dbReference>
<keyword evidence="2" id="KW-1185">Reference proteome</keyword>